<dbReference type="EMBL" id="CAFBPB010000033">
    <property type="protein sequence ID" value="CAB5000145.1"/>
    <property type="molecule type" value="Genomic_DNA"/>
</dbReference>
<dbReference type="PANTHER" id="PTHR33992">
    <property type="entry name" value="RIBONUCLEASE P PROTEIN COMPONENT"/>
    <property type="match status" value="1"/>
</dbReference>
<accession>A0A6J7P6J8</accession>
<evidence type="ECO:0000256" key="4">
    <source>
        <dbReference type="ARBA" id="ARBA00022801"/>
    </source>
</evidence>
<keyword evidence="4" id="KW-0378">Hydrolase</keyword>
<proteinExistence type="inferred from homology"/>
<evidence type="ECO:0000256" key="1">
    <source>
        <dbReference type="ARBA" id="ARBA00022694"/>
    </source>
</evidence>
<evidence type="ECO:0000256" key="5">
    <source>
        <dbReference type="ARBA" id="ARBA00022884"/>
    </source>
</evidence>
<keyword evidence="2" id="KW-0540">Nuclease</keyword>
<dbReference type="GO" id="GO:0000049">
    <property type="term" value="F:tRNA binding"/>
    <property type="evidence" value="ECO:0007669"/>
    <property type="project" value="InterPro"/>
</dbReference>
<dbReference type="PANTHER" id="PTHR33992:SF1">
    <property type="entry name" value="RIBONUCLEASE P PROTEIN COMPONENT"/>
    <property type="match status" value="1"/>
</dbReference>
<dbReference type="InterPro" id="IPR020568">
    <property type="entry name" value="Ribosomal_Su5_D2-typ_SF"/>
</dbReference>
<sequence>MLPKKYRLTSPLDFSRATKTGTRVTGRSLVGYIFVQPEIADLPRCGLVVSKSVGGSVTRHRVARAIRHGIAQSISTLPAGSLLVIRALPSAVSGSLQEETTSLIAALVAKAEVAR</sequence>
<dbReference type="SUPFAM" id="SSF54211">
    <property type="entry name" value="Ribosomal protein S5 domain 2-like"/>
    <property type="match status" value="1"/>
</dbReference>
<reference evidence="7" key="1">
    <citation type="submission" date="2020-05" db="EMBL/GenBank/DDBJ databases">
        <authorList>
            <person name="Chiriac C."/>
            <person name="Salcher M."/>
            <person name="Ghai R."/>
            <person name="Kavagutti S V."/>
        </authorList>
    </citation>
    <scope>NUCLEOTIDE SEQUENCE</scope>
</reference>
<evidence type="ECO:0000313" key="6">
    <source>
        <dbReference type="EMBL" id="CAB4931884.1"/>
    </source>
</evidence>
<protein>
    <submittedName>
        <fullName evidence="7">Unannotated protein</fullName>
    </submittedName>
</protein>
<dbReference type="AlphaFoldDB" id="A0A6J7P6J8"/>
<dbReference type="HAMAP" id="MF_00227">
    <property type="entry name" value="RNase_P"/>
    <property type="match status" value="1"/>
</dbReference>
<evidence type="ECO:0000256" key="2">
    <source>
        <dbReference type="ARBA" id="ARBA00022722"/>
    </source>
</evidence>
<dbReference type="EMBL" id="CAFBNG010000010">
    <property type="protein sequence ID" value="CAB4931884.1"/>
    <property type="molecule type" value="Genomic_DNA"/>
</dbReference>
<dbReference type="NCBIfam" id="TIGR00188">
    <property type="entry name" value="rnpA"/>
    <property type="match status" value="1"/>
</dbReference>
<dbReference type="InterPro" id="IPR014721">
    <property type="entry name" value="Ribsml_uS5_D2-typ_fold_subgr"/>
</dbReference>
<dbReference type="GO" id="GO:0030677">
    <property type="term" value="C:ribonuclease P complex"/>
    <property type="evidence" value="ECO:0007669"/>
    <property type="project" value="TreeGrafter"/>
</dbReference>
<evidence type="ECO:0000313" key="7">
    <source>
        <dbReference type="EMBL" id="CAB5000145.1"/>
    </source>
</evidence>
<evidence type="ECO:0000256" key="3">
    <source>
        <dbReference type="ARBA" id="ARBA00022759"/>
    </source>
</evidence>
<dbReference type="Gene3D" id="3.30.230.10">
    <property type="match status" value="1"/>
</dbReference>
<dbReference type="InterPro" id="IPR000100">
    <property type="entry name" value="RNase_P"/>
</dbReference>
<keyword evidence="5" id="KW-0694">RNA-binding</keyword>
<dbReference type="Pfam" id="PF00825">
    <property type="entry name" value="Ribonuclease_P"/>
    <property type="match status" value="1"/>
</dbReference>
<organism evidence="7">
    <name type="scientific">freshwater metagenome</name>
    <dbReference type="NCBI Taxonomy" id="449393"/>
    <lineage>
        <taxon>unclassified sequences</taxon>
        <taxon>metagenomes</taxon>
        <taxon>ecological metagenomes</taxon>
    </lineage>
</organism>
<dbReference type="GO" id="GO:0004526">
    <property type="term" value="F:ribonuclease P activity"/>
    <property type="evidence" value="ECO:0007669"/>
    <property type="project" value="InterPro"/>
</dbReference>
<keyword evidence="1" id="KW-0819">tRNA processing</keyword>
<dbReference type="GO" id="GO:0042781">
    <property type="term" value="F:3'-tRNA processing endoribonuclease activity"/>
    <property type="evidence" value="ECO:0007669"/>
    <property type="project" value="TreeGrafter"/>
</dbReference>
<name>A0A6J7P6J8_9ZZZZ</name>
<keyword evidence="3" id="KW-0255">Endonuclease</keyword>
<gene>
    <name evidence="6" type="ORF">UFOPK3774_00112</name>
    <name evidence="7" type="ORF">UFOPK4049_00379</name>
</gene>